<protein>
    <submittedName>
        <fullName evidence="1">Uncharacterized protein</fullName>
    </submittedName>
</protein>
<comment type="caution">
    <text evidence="1">The sequence shown here is derived from an EMBL/GenBank/DDBJ whole genome shotgun (WGS) entry which is preliminary data.</text>
</comment>
<gene>
    <name evidence="1" type="ORF">BpHYR1_028768</name>
</gene>
<name>A0A3M7RSM0_BRAPC</name>
<dbReference type="AlphaFoldDB" id="A0A3M7RSM0"/>
<evidence type="ECO:0000313" key="2">
    <source>
        <dbReference type="Proteomes" id="UP000276133"/>
    </source>
</evidence>
<organism evidence="1 2">
    <name type="scientific">Brachionus plicatilis</name>
    <name type="common">Marine rotifer</name>
    <name type="synonym">Brachionus muelleri</name>
    <dbReference type="NCBI Taxonomy" id="10195"/>
    <lineage>
        <taxon>Eukaryota</taxon>
        <taxon>Metazoa</taxon>
        <taxon>Spiralia</taxon>
        <taxon>Gnathifera</taxon>
        <taxon>Rotifera</taxon>
        <taxon>Eurotatoria</taxon>
        <taxon>Monogononta</taxon>
        <taxon>Pseudotrocha</taxon>
        <taxon>Ploima</taxon>
        <taxon>Brachionidae</taxon>
        <taxon>Brachionus</taxon>
    </lineage>
</organism>
<dbReference type="Proteomes" id="UP000276133">
    <property type="component" value="Unassembled WGS sequence"/>
</dbReference>
<evidence type="ECO:0000313" key="1">
    <source>
        <dbReference type="EMBL" id="RNA26420.1"/>
    </source>
</evidence>
<accession>A0A3M7RSM0</accession>
<keyword evidence="2" id="KW-1185">Reference proteome</keyword>
<proteinExistence type="predicted"/>
<sequence length="61" mass="7369">MFTGIFSFRGLNLRRYETLKYLVIISNNWYNLKITCAFLFLDSSFSFPQLFLDFSFPHWNS</sequence>
<reference evidence="1 2" key="1">
    <citation type="journal article" date="2018" name="Sci. Rep.">
        <title>Genomic signatures of local adaptation to the degree of environmental predictability in rotifers.</title>
        <authorList>
            <person name="Franch-Gras L."/>
            <person name="Hahn C."/>
            <person name="Garcia-Roger E.M."/>
            <person name="Carmona M.J."/>
            <person name="Serra M."/>
            <person name="Gomez A."/>
        </authorList>
    </citation>
    <scope>NUCLEOTIDE SEQUENCE [LARGE SCALE GENOMIC DNA]</scope>
    <source>
        <strain evidence="1">HYR1</strain>
    </source>
</reference>
<dbReference type="EMBL" id="REGN01002743">
    <property type="protein sequence ID" value="RNA26420.1"/>
    <property type="molecule type" value="Genomic_DNA"/>
</dbReference>